<proteinExistence type="predicted"/>
<protein>
    <submittedName>
        <fullName evidence="1">Uncharacterized protein</fullName>
    </submittedName>
</protein>
<reference evidence="1" key="1">
    <citation type="submission" date="2017-04" db="EMBL/GenBank/DDBJ databases">
        <authorList>
            <person name="Varghese N."/>
            <person name="Submissions S."/>
        </authorList>
    </citation>
    <scope>NUCLEOTIDE SEQUENCE</scope>
    <source>
        <strain evidence="1">WTE2008</strain>
    </source>
</reference>
<name>A0AC61PJH5_9FIRM</name>
<dbReference type="EMBL" id="FWXZ01000002">
    <property type="protein sequence ID" value="SMC48009.1"/>
    <property type="molecule type" value="Genomic_DNA"/>
</dbReference>
<gene>
    <name evidence="1" type="ORF">SAMN06297397_0983</name>
</gene>
<sequence length="1542" mass="171300">MKRTAQRIISLLASVMMVFSSVPITALADAEITYQNGLPVSIAEGALTPQQILGPAVEYGVVANKYKQSGHTETNFAVKHFEINNSQSIEIMGSGSNPIPFYIGELDNNSYFWNGEATNVTFDVFINKNQSSKGKTDSNANVRCSRDNPPTNVYPRETSDINAYVDTLISYPVKMSQLMSQKSTYTPTFENNSKTIDLTGPAFSAAKNATIYVNCANMKNIMSQDGWEIIKYEGQTIVFNMPDGGNYDIKKFKVTVKNEGGGTVINGLESRTIEKNGNPSHNGNVEKYILNHIVFNAPNASSLSIDTAAGIFLAPNATVNQNNGAGAGWVMTKKGFNSTAEWHYYFKERHYHANSEKEVNISKAFTYQDGTKLPPDVANKQFTFRMDEVDGNTFQIKNGNNTYRATVIGKAGETIKFPKFNVSNKDFRCKENGEIEGNNQKIYKYYVIQEVADSDAEIVTDAKKIYVKLEAHGHDKDQIDLKLWYSEDHQNWNNEVGEDGNVGTFNNYKKQYTDLEVQKKWQRAEYKNGKITYVDTTGEHTADSVEVKLIAVKSLLQQGHGEQPTDQPTEFDTDEPATTPTPPPKPTPVPTYTLRFVSSQNNLSVEYKYKGGTTVEFWFDNGNQWWHPYEGIKLSGAVNGTIGNGGDHFSVTMDSNKTIKLTDTSNSNWGNVVTNSLQLSPAPNGESSSIKNLDTKQNRTALDPRFFIAAAGFTDISYTPTNTVGPIQSGLKSVSEITGGKEYTVVDTQRLSKSNNWKYKWENLPKHLYETDGSIYNLTYYIVETSAIGAASNSYSGNGTNKVTITNTEEETSATVRKIWDDSDNNDGKRPGSLTVDLMNGTTVVATVTLNAANNWTATVEHLAKYNNGQLISYSWRENNVPAGYTLTGNSTEGTITSLTNTHNLEKTEVSVKKVWDDANDQDGYRPESLTVTLSNGQEVVLNEENGWEAKISNLPKYSNGSLINYTWTEKNLPDEYTLTNTDKQGTITSLTNSHTPEETQVKVNKIWEDDEDQDGYRPEEVIVKLLADGVDTGKTAKLDESNCWSYTFTGLQKKKDGIEIVYTVAEDPVANYTSSISPVAGEEGHFEYDVTNSHTSEETELTVTKVWDDANDQDGYRPESVTVNLLANGKKIKSVTLDESNKWTYTWHKLPKKEKGKNIKYTVEEEPVEHYETEISINKGKNGNFEYDVTNTHVPENTEVSVKKVWEDAGNQDGIRPDKVTVRLLADGTEKEAVELNEGNGWAYSWSELDKKAGGKDIAYTVTEDEVTGYKATITSDGEGTFSYTVTNAHTPAKTEATVKKVWNDNEDQDAIRPASLTVVLSNGTEVTLDKDNNWSATVKDLPKYAGGQLISYTWTEKDVPAGYTLTGNSANGTVTTLTNTHTTEETEVEVTKEWKDYDNVFGYRPDEVTVNLLADGAKVGSVTLNEENHWTYTWTKLAKKNKGKNITYMVTEEPVANYSARISQKKDGSFVFTVTNTLITTNISGEKVWNLKGNNELLPEEITVYIKDGTTTVDTLTVKAGEDGKWSFTSKDLPKYRADG</sequence>
<organism evidence="1 2">
    <name type="scientific">Aristaeella lactis</name>
    <dbReference type="NCBI Taxonomy" id="3046383"/>
    <lineage>
        <taxon>Bacteria</taxon>
        <taxon>Bacillati</taxon>
        <taxon>Bacillota</taxon>
        <taxon>Clostridia</taxon>
        <taxon>Eubacteriales</taxon>
        <taxon>Aristaeellaceae</taxon>
        <taxon>Aristaeella</taxon>
    </lineage>
</organism>
<evidence type="ECO:0000313" key="2">
    <source>
        <dbReference type="Proteomes" id="UP000192328"/>
    </source>
</evidence>
<comment type="caution">
    <text evidence="1">The sequence shown here is derived from an EMBL/GenBank/DDBJ whole genome shotgun (WGS) entry which is preliminary data.</text>
</comment>
<accession>A0AC61PJH5</accession>
<keyword evidence="2" id="KW-1185">Reference proteome</keyword>
<evidence type="ECO:0000313" key="1">
    <source>
        <dbReference type="EMBL" id="SMC48009.1"/>
    </source>
</evidence>
<dbReference type="Proteomes" id="UP000192328">
    <property type="component" value="Unassembled WGS sequence"/>
</dbReference>
<feature type="non-terminal residue" evidence="1">
    <location>
        <position position="1542"/>
    </location>
</feature>